<evidence type="ECO:0000256" key="1">
    <source>
        <dbReference type="SAM" id="Phobius"/>
    </source>
</evidence>
<comment type="caution">
    <text evidence="2">The sequence shown here is derived from an EMBL/GenBank/DDBJ whole genome shotgun (WGS) entry which is preliminary data.</text>
</comment>
<proteinExistence type="predicted"/>
<sequence>MKNKSLNPIWHNCSSSSLKHLFSFFPFLLLFYISPSVSKRFSFLFSLLSFHFLLFVFSASRGKRPRRTSAPLPLLSTFLGGRATSPLFFWFSALCFLAQRDSSLFSFPKQHTLKYHCITKKIREESNIIRAVFLHFLRTFSGFARSTNIHKQRRAFNAVLQHKQRKNQRKEAKGDGERRWCCPSAAEGFALSSAAAGFHLSMNNSKKPTHNVAVKLPLSSFE</sequence>
<reference evidence="2 3" key="1">
    <citation type="submission" date="2015-07" db="EMBL/GenBank/DDBJ databases">
        <title>High-quality genome of monoxenous trypanosomatid Leptomonas pyrrhocoris.</title>
        <authorList>
            <person name="Flegontov P."/>
            <person name="Butenko A."/>
            <person name="Firsov S."/>
            <person name="Vlcek C."/>
            <person name="Logacheva M.D."/>
            <person name="Field M."/>
            <person name="Filatov D."/>
            <person name="Flegontova O."/>
            <person name="Gerasimov E."/>
            <person name="Jackson A.P."/>
            <person name="Kelly S."/>
            <person name="Opperdoes F."/>
            <person name="O'Reilly A."/>
            <person name="Votypka J."/>
            <person name="Yurchenko V."/>
            <person name="Lukes J."/>
        </authorList>
    </citation>
    <scope>NUCLEOTIDE SEQUENCE [LARGE SCALE GENOMIC DNA]</scope>
    <source>
        <strain evidence="2">H10</strain>
    </source>
</reference>
<evidence type="ECO:0000313" key="3">
    <source>
        <dbReference type="Proteomes" id="UP000037923"/>
    </source>
</evidence>
<name>A0A0M9FY32_LEPPY</name>
<dbReference type="GeneID" id="26906371"/>
<protein>
    <recommendedName>
        <fullName evidence="4">Transmembrane protein</fullName>
    </recommendedName>
</protein>
<keyword evidence="1" id="KW-0812">Transmembrane</keyword>
<feature type="transmembrane region" description="Helical" evidence="1">
    <location>
        <begin position="72"/>
        <end position="93"/>
    </location>
</feature>
<evidence type="ECO:0000313" key="2">
    <source>
        <dbReference type="EMBL" id="KPA78455.1"/>
    </source>
</evidence>
<dbReference type="EMBL" id="LGTL01000013">
    <property type="protein sequence ID" value="KPA78455.1"/>
    <property type="molecule type" value="Genomic_DNA"/>
</dbReference>
<feature type="transmembrane region" description="Helical" evidence="1">
    <location>
        <begin position="21"/>
        <end position="37"/>
    </location>
</feature>
<keyword evidence="1" id="KW-0472">Membrane</keyword>
<dbReference type="VEuPathDB" id="TriTrypDB:LpyrH10_13_0270"/>
<dbReference type="RefSeq" id="XP_015656894.1">
    <property type="nucleotide sequence ID" value="XM_015804320.1"/>
</dbReference>
<keyword evidence="1" id="KW-1133">Transmembrane helix</keyword>
<organism evidence="2 3">
    <name type="scientific">Leptomonas pyrrhocoris</name>
    <name type="common">Firebug parasite</name>
    <dbReference type="NCBI Taxonomy" id="157538"/>
    <lineage>
        <taxon>Eukaryota</taxon>
        <taxon>Discoba</taxon>
        <taxon>Euglenozoa</taxon>
        <taxon>Kinetoplastea</taxon>
        <taxon>Metakinetoplastina</taxon>
        <taxon>Trypanosomatida</taxon>
        <taxon>Trypanosomatidae</taxon>
        <taxon>Leishmaniinae</taxon>
        <taxon>Leptomonas</taxon>
    </lineage>
</organism>
<evidence type="ECO:0008006" key="4">
    <source>
        <dbReference type="Google" id="ProtNLM"/>
    </source>
</evidence>
<dbReference type="Proteomes" id="UP000037923">
    <property type="component" value="Unassembled WGS sequence"/>
</dbReference>
<dbReference type="AlphaFoldDB" id="A0A0M9FY32"/>
<accession>A0A0M9FY32</accession>
<keyword evidence="3" id="KW-1185">Reference proteome</keyword>
<gene>
    <name evidence="2" type="ORF">ABB37_06082</name>
</gene>
<feature type="transmembrane region" description="Helical" evidence="1">
    <location>
        <begin position="43"/>
        <end position="60"/>
    </location>
</feature>